<comment type="caution">
    <text evidence="5">The sequence shown here is derived from an EMBL/GenBank/DDBJ whole genome shotgun (WGS) entry which is preliminary data.</text>
</comment>
<dbReference type="InterPro" id="IPR014027">
    <property type="entry name" value="UDP-Glc/GDP-Man_DH_C"/>
</dbReference>
<dbReference type="PIRSF" id="PIRSF000124">
    <property type="entry name" value="UDPglc_GDPman_dh"/>
    <property type="match status" value="1"/>
</dbReference>
<evidence type="ECO:0000256" key="1">
    <source>
        <dbReference type="ARBA" id="ARBA00023002"/>
    </source>
</evidence>
<feature type="domain" description="UDP-glucose/GDP-mannose dehydrogenase C-terminal" evidence="4">
    <location>
        <begin position="334"/>
        <end position="430"/>
    </location>
</feature>
<dbReference type="InterPro" id="IPR028359">
    <property type="entry name" value="UDP_ManNAc/GlcNAc_DH"/>
</dbReference>
<protein>
    <submittedName>
        <fullName evidence="5">Nucleotide sugar dehydrogenase</fullName>
    </submittedName>
</protein>
<dbReference type="PANTHER" id="PTHR43491">
    <property type="entry name" value="UDP-N-ACETYL-D-MANNOSAMINE DEHYDROGENASE"/>
    <property type="match status" value="1"/>
</dbReference>
<dbReference type="NCBIfam" id="TIGR03026">
    <property type="entry name" value="NDP-sugDHase"/>
    <property type="match status" value="1"/>
</dbReference>
<dbReference type="InterPro" id="IPR001732">
    <property type="entry name" value="UDP-Glc/GDP-Man_DH_N"/>
</dbReference>
<dbReference type="SUPFAM" id="SSF48179">
    <property type="entry name" value="6-phosphogluconate dehydrogenase C-terminal domain-like"/>
    <property type="match status" value="1"/>
</dbReference>
<evidence type="ECO:0000313" key="5">
    <source>
        <dbReference type="EMBL" id="MBO1263991.1"/>
    </source>
</evidence>
<dbReference type="SUPFAM" id="SSF52413">
    <property type="entry name" value="UDP-glucose/GDP-mannose dehydrogenase C-terminal domain"/>
    <property type="match status" value="1"/>
</dbReference>
<evidence type="ECO:0000259" key="4">
    <source>
        <dbReference type="SMART" id="SM00984"/>
    </source>
</evidence>
<dbReference type="PANTHER" id="PTHR43491:SF1">
    <property type="entry name" value="UDP-N-ACETYL-D-MANNOSAMINE DEHYDROGENASE"/>
    <property type="match status" value="1"/>
</dbReference>
<reference evidence="5" key="1">
    <citation type="submission" date="2021-03" db="EMBL/GenBank/DDBJ databases">
        <title>Proteiniclasticum marinus sp. nov., isolated from tidal flat sediment.</title>
        <authorList>
            <person name="Namirimu T."/>
            <person name="Yang J.-A."/>
            <person name="Yang S.-H."/>
            <person name="Kim Y.-J."/>
            <person name="Kwon K.K."/>
        </authorList>
    </citation>
    <scope>NUCLEOTIDE SEQUENCE</scope>
    <source>
        <strain evidence="5">SCR006</strain>
    </source>
</reference>
<dbReference type="Gene3D" id="3.40.50.720">
    <property type="entry name" value="NAD(P)-binding Rossmann-like Domain"/>
    <property type="match status" value="2"/>
</dbReference>
<keyword evidence="1" id="KW-0560">Oxidoreductase</keyword>
<dbReference type="InterPro" id="IPR036220">
    <property type="entry name" value="UDP-Glc/GDP-Man_DH_C_sf"/>
</dbReference>
<organism evidence="5 6">
    <name type="scientific">Proteiniclasticum aestuarii</name>
    <dbReference type="NCBI Taxonomy" id="2817862"/>
    <lineage>
        <taxon>Bacteria</taxon>
        <taxon>Bacillati</taxon>
        <taxon>Bacillota</taxon>
        <taxon>Clostridia</taxon>
        <taxon>Eubacteriales</taxon>
        <taxon>Clostridiaceae</taxon>
        <taxon>Proteiniclasticum</taxon>
    </lineage>
</organism>
<gene>
    <name evidence="5" type="ORF">J3A84_02905</name>
</gene>
<dbReference type="Pfam" id="PF03721">
    <property type="entry name" value="UDPG_MGDP_dh_N"/>
    <property type="match status" value="1"/>
</dbReference>
<accession>A0A939H6G5</accession>
<dbReference type="SMART" id="SM00984">
    <property type="entry name" value="UDPG_MGDP_dh_C"/>
    <property type="match status" value="1"/>
</dbReference>
<dbReference type="EMBL" id="JAFNJU010000002">
    <property type="protein sequence ID" value="MBO1263991.1"/>
    <property type="molecule type" value="Genomic_DNA"/>
</dbReference>
<evidence type="ECO:0000256" key="2">
    <source>
        <dbReference type="ARBA" id="ARBA00023027"/>
    </source>
</evidence>
<dbReference type="InterPro" id="IPR008927">
    <property type="entry name" value="6-PGluconate_DH-like_C_sf"/>
</dbReference>
<dbReference type="GO" id="GO:0016628">
    <property type="term" value="F:oxidoreductase activity, acting on the CH-CH group of donors, NAD or NADP as acceptor"/>
    <property type="evidence" value="ECO:0007669"/>
    <property type="project" value="InterPro"/>
</dbReference>
<evidence type="ECO:0000256" key="3">
    <source>
        <dbReference type="PIRNR" id="PIRNR000124"/>
    </source>
</evidence>
<keyword evidence="2" id="KW-0520">NAD</keyword>
<evidence type="ECO:0000313" key="6">
    <source>
        <dbReference type="Proteomes" id="UP000664218"/>
    </source>
</evidence>
<dbReference type="PIRSF" id="PIRSF500136">
    <property type="entry name" value="UDP_ManNAc_DH"/>
    <property type="match status" value="1"/>
</dbReference>
<dbReference type="Proteomes" id="UP000664218">
    <property type="component" value="Unassembled WGS sequence"/>
</dbReference>
<name>A0A939H6G5_9CLOT</name>
<keyword evidence="6" id="KW-1185">Reference proteome</keyword>
<dbReference type="AlphaFoldDB" id="A0A939H6G5"/>
<dbReference type="SUPFAM" id="SSF51735">
    <property type="entry name" value="NAD(P)-binding Rossmann-fold domains"/>
    <property type="match status" value="1"/>
</dbReference>
<dbReference type="GO" id="GO:0051287">
    <property type="term" value="F:NAD binding"/>
    <property type="evidence" value="ECO:0007669"/>
    <property type="project" value="InterPro"/>
</dbReference>
<dbReference type="GO" id="GO:0000271">
    <property type="term" value="P:polysaccharide biosynthetic process"/>
    <property type="evidence" value="ECO:0007669"/>
    <property type="project" value="InterPro"/>
</dbReference>
<dbReference type="InterPro" id="IPR017476">
    <property type="entry name" value="UDP-Glc/GDP-Man"/>
</dbReference>
<dbReference type="Pfam" id="PF00984">
    <property type="entry name" value="UDPG_MGDP_dh"/>
    <property type="match status" value="1"/>
</dbReference>
<sequence length="440" mass="48697">MEGKSMNSIKKKLIDKTATLGVVGLGYVGLPLAVEKAKAGFRTIGFDVQESKVEMVNAGRNYIGDVVNEDLEEIVKSGLLSATTDFAQVASADCVCIAVPTPLDAYQQPDISYVRASAESIVPYMHKDMLIVLESTTYPGTTEELLMPILEKSGLKCGVDFHLAFSPERVDPGNLIYKTKNTPKVVGGITPECTDVAAAMYEAILEAPIHRVSSPAVAEMEKILENTYRNVNIGLVNELAILSNKMGINFWEVVDAAKSKPYGFQAFYPGPGLGGHCIPLDPYYLSWKAREYGFHTSMIESSMMVNDRMPEYCAERSSKILNRFKKAMNGARILILGVAYKQDIDDYRESPAIRVIEELEKEGAEVVYYDPFVSEYREHGIVKKGEPELTVELIESADLVIVTTAHTNVDYDFVQKHAKAIFDTKNALKHAEARENIELL</sequence>
<proteinExistence type="inferred from homology"/>
<dbReference type="InterPro" id="IPR036291">
    <property type="entry name" value="NAD(P)-bd_dom_sf"/>
</dbReference>
<comment type="similarity">
    <text evidence="3">Belongs to the UDP-glucose/GDP-mannose dehydrogenase family.</text>
</comment>
<dbReference type="Pfam" id="PF03720">
    <property type="entry name" value="UDPG_MGDP_dh_C"/>
    <property type="match status" value="1"/>
</dbReference>
<dbReference type="InterPro" id="IPR014026">
    <property type="entry name" value="UDP-Glc/GDP-Man_DH_dimer"/>
</dbReference>
<dbReference type="GO" id="GO:0016616">
    <property type="term" value="F:oxidoreductase activity, acting on the CH-OH group of donors, NAD or NADP as acceptor"/>
    <property type="evidence" value="ECO:0007669"/>
    <property type="project" value="InterPro"/>
</dbReference>